<dbReference type="GO" id="GO:0004252">
    <property type="term" value="F:serine-type endopeptidase activity"/>
    <property type="evidence" value="ECO:0007669"/>
    <property type="project" value="TreeGrafter"/>
</dbReference>
<evidence type="ECO:0000256" key="7">
    <source>
        <dbReference type="ARBA" id="ARBA00022946"/>
    </source>
</evidence>
<name>C1MPA6_MICPC</name>
<comment type="function">
    <text evidence="8">Serine-type protease active in vitro against the LHCII N-terminal. Cleaves its substrate on the carboxy-side of Glu residues.</text>
</comment>
<evidence type="ECO:0000256" key="6">
    <source>
        <dbReference type="ARBA" id="ARBA00022825"/>
    </source>
</evidence>
<evidence type="ECO:0000256" key="1">
    <source>
        <dbReference type="ARBA" id="ARBA00004470"/>
    </source>
</evidence>
<evidence type="ECO:0000313" key="14">
    <source>
        <dbReference type="Proteomes" id="UP000001876"/>
    </source>
</evidence>
<keyword evidence="14" id="KW-1185">Reference proteome</keyword>
<sequence length="877" mass="95984">MTAAGRPRGARRVTASAVADADDSDRYKMPPPDVAQFVERPQSPGLSLSPDRSSLLYSFRPPPYPFVSELARPELKLAGLRIDETQNSRSRMSGQTGIALGPIPATEDEINAFQDFKGVPPGATLNYVSWSTDAKSIAFTVRFAGPDVPDEDRAPPELWVADVETKQCRALLPGRGLNTLFESYSWLDPDTIVACVVPEGRGGRPQKPPTPRGPRVQSNTSGNVAQARTYADLLKDAHDADLFEYFCTSEFVKVTVGTGEATPFTSESAIYTRCEPSPDGEYVIISSVERPFSYEVPCGRFPKRTWIVNRAGKTVREVCALPLADKIPIVHNSVREGPRAINWRPDKPAELYWTEAQDGGDPRIDASPRDITYTADMHEDANAAGVPTFQTDLRYGGVSWGADGLGLLYESWYKTRTLRAWVVDTFKRPNRAPRLLFDRNYEDSYDDPGSPMTRRMPNGAYLLAQMTGPLPTDGWKPAEFKEWETGVTLIFSGEGASDTGDKPFLDLYNVDTGATRRLWQCRGEGALERPGSIISDAGGVEITLDTLKILLSRETPSENPQYYSLELGASGDALTTRRITDFPHPHPALVDPPKQILRYKRADGVDLNATLYTPPGYDAARDGPLPTIMWAYPREFNSAEAAGQLRDSPNRFTSISPMSPLVWLARGYAILDGPSLPIIGAAADGVEPNDTYIEQLVAGARAAVDACVEKGVTDPRRIAVGGHSYGAFMAANLLAHAPDLFACAVARSGAYNRTLTPFGFQAEERTLWQAPETYMAMSPFMFAHKVKKPILLIHGEEDTNSGTNVIQTERFFAALKGNGAEVKMVLLPHESHGTRGFESVCHTLAETSDWLDAHTSVSAVEAAAEKDKKEAELAAKL</sequence>
<feature type="domain" description="Peptidase S9 prolyl oligopeptidase catalytic" evidence="12">
    <location>
        <begin position="702"/>
        <end position="855"/>
    </location>
</feature>
<organism evidence="14">
    <name type="scientific">Micromonas pusilla (strain CCMP1545)</name>
    <name type="common">Picoplanktonic green alga</name>
    <dbReference type="NCBI Taxonomy" id="564608"/>
    <lineage>
        <taxon>Eukaryota</taxon>
        <taxon>Viridiplantae</taxon>
        <taxon>Chlorophyta</taxon>
        <taxon>Mamiellophyceae</taxon>
        <taxon>Mamiellales</taxon>
        <taxon>Mamiellaceae</taxon>
        <taxon>Micromonas</taxon>
    </lineage>
</organism>
<feature type="region of interest" description="Disordered" evidence="11">
    <location>
        <begin position="198"/>
        <end position="222"/>
    </location>
</feature>
<evidence type="ECO:0000256" key="10">
    <source>
        <dbReference type="ARBA" id="ARBA00073000"/>
    </source>
</evidence>
<gene>
    <name evidence="13" type="ORF">MICPUCDRAFT_15371</name>
</gene>
<feature type="region of interest" description="Disordered" evidence="11">
    <location>
        <begin position="1"/>
        <end position="49"/>
    </location>
</feature>
<evidence type="ECO:0000313" key="13">
    <source>
        <dbReference type="EMBL" id="EEH58897.1"/>
    </source>
</evidence>
<dbReference type="STRING" id="564608.C1MPA6"/>
<evidence type="ECO:0000256" key="4">
    <source>
        <dbReference type="ARBA" id="ARBA00022670"/>
    </source>
</evidence>
<dbReference type="MEROPS" id="S09.021"/>
<dbReference type="PANTHER" id="PTHR42776:SF28">
    <property type="entry name" value="GLUTAMYL ENDOPEPTIDASE, CHLOROPLASTIC-RELATED"/>
    <property type="match status" value="1"/>
</dbReference>
<dbReference type="Proteomes" id="UP000001876">
    <property type="component" value="Unassembled WGS sequence"/>
</dbReference>
<dbReference type="EMBL" id="GG663737">
    <property type="protein sequence ID" value="EEH58897.1"/>
    <property type="molecule type" value="Genomic_DNA"/>
</dbReference>
<dbReference type="InterPro" id="IPR029058">
    <property type="entry name" value="AB_hydrolase_fold"/>
</dbReference>
<evidence type="ECO:0000256" key="3">
    <source>
        <dbReference type="ARBA" id="ARBA00022640"/>
    </source>
</evidence>
<dbReference type="AlphaFoldDB" id="C1MPA6"/>
<dbReference type="KEGG" id="mpp:MICPUCDRAFT_15371"/>
<keyword evidence="4" id="KW-0645">Protease</keyword>
<proteinExistence type="inferred from homology"/>
<comment type="similarity">
    <text evidence="9">Belongs to the peptidase S9D family.</text>
</comment>
<dbReference type="OrthoDB" id="43744at2759"/>
<protein>
    <recommendedName>
        <fullName evidence="10">Probable glutamyl endopeptidase, chloroplastic</fullName>
    </recommendedName>
</protein>
<dbReference type="RefSeq" id="XP_003057252.1">
    <property type="nucleotide sequence ID" value="XM_003057206.1"/>
</dbReference>
<keyword evidence="6" id="KW-0720">Serine protease</keyword>
<accession>C1MPA6</accession>
<dbReference type="FunFam" id="3.40.50.1820:FF:000049">
    <property type="entry name" value="probable glutamyl endopeptidase, chloroplastic"/>
    <property type="match status" value="1"/>
</dbReference>
<evidence type="ECO:0000256" key="8">
    <source>
        <dbReference type="ARBA" id="ARBA00054431"/>
    </source>
</evidence>
<dbReference type="ESTHER" id="micpc-c1mpa6">
    <property type="family name" value="Glutamyl_Peptidase_S9"/>
</dbReference>
<dbReference type="GO" id="GO:0006508">
    <property type="term" value="P:proteolysis"/>
    <property type="evidence" value="ECO:0007669"/>
    <property type="project" value="UniProtKB-KW"/>
</dbReference>
<evidence type="ECO:0000256" key="2">
    <source>
        <dbReference type="ARBA" id="ARBA00022528"/>
    </source>
</evidence>
<dbReference type="Pfam" id="PF00326">
    <property type="entry name" value="Peptidase_S9"/>
    <property type="match status" value="1"/>
</dbReference>
<keyword evidence="7" id="KW-0809">Transit peptide</keyword>
<keyword evidence="2" id="KW-0150">Chloroplast</keyword>
<dbReference type="InterPro" id="IPR001375">
    <property type="entry name" value="Peptidase_S9_cat"/>
</dbReference>
<dbReference type="OMA" id="WAYPREY"/>
<evidence type="ECO:0000259" key="12">
    <source>
        <dbReference type="Pfam" id="PF00326"/>
    </source>
</evidence>
<evidence type="ECO:0000256" key="9">
    <source>
        <dbReference type="ARBA" id="ARBA00060950"/>
    </source>
</evidence>
<comment type="subcellular location">
    <subcellularLocation>
        <location evidence="1">Plastid</location>
        <location evidence="1">Chloroplast stroma</location>
    </subcellularLocation>
</comment>
<dbReference type="PANTHER" id="PTHR42776">
    <property type="entry name" value="SERINE PEPTIDASE S9 FAMILY MEMBER"/>
    <property type="match status" value="1"/>
</dbReference>
<keyword evidence="5" id="KW-0378">Hydrolase</keyword>
<dbReference type="Gene3D" id="3.40.50.1820">
    <property type="entry name" value="alpha/beta hydrolase"/>
    <property type="match status" value="1"/>
</dbReference>
<dbReference type="eggNOG" id="KOG2100">
    <property type="taxonomic scope" value="Eukaryota"/>
</dbReference>
<reference evidence="13 14" key="1">
    <citation type="journal article" date="2009" name="Science">
        <title>Green evolution and dynamic adaptations revealed by genomes of the marine picoeukaryotes Micromonas.</title>
        <authorList>
            <person name="Worden A.Z."/>
            <person name="Lee J.H."/>
            <person name="Mock T."/>
            <person name="Rouze P."/>
            <person name="Simmons M.P."/>
            <person name="Aerts A.L."/>
            <person name="Allen A.E."/>
            <person name="Cuvelier M.L."/>
            <person name="Derelle E."/>
            <person name="Everett M.V."/>
            <person name="Foulon E."/>
            <person name="Grimwood J."/>
            <person name="Gundlach H."/>
            <person name="Henrissat B."/>
            <person name="Napoli C."/>
            <person name="McDonald S.M."/>
            <person name="Parker M.S."/>
            <person name="Rombauts S."/>
            <person name="Salamov A."/>
            <person name="Von Dassow P."/>
            <person name="Badger J.H."/>
            <person name="Coutinho P.M."/>
            <person name="Demir E."/>
            <person name="Dubchak I."/>
            <person name="Gentemann C."/>
            <person name="Eikrem W."/>
            <person name="Gready J.E."/>
            <person name="John U."/>
            <person name="Lanier W."/>
            <person name="Lindquist E.A."/>
            <person name="Lucas S."/>
            <person name="Mayer K.F."/>
            <person name="Moreau H."/>
            <person name="Not F."/>
            <person name="Otillar R."/>
            <person name="Panaud O."/>
            <person name="Pangilinan J."/>
            <person name="Paulsen I."/>
            <person name="Piegu B."/>
            <person name="Poliakov A."/>
            <person name="Robbens S."/>
            <person name="Schmutz J."/>
            <person name="Toulza E."/>
            <person name="Wyss T."/>
            <person name="Zelensky A."/>
            <person name="Zhou K."/>
            <person name="Armbrust E.V."/>
            <person name="Bhattacharya D."/>
            <person name="Goodenough U.W."/>
            <person name="Van de Peer Y."/>
            <person name="Grigoriev I.V."/>
        </authorList>
    </citation>
    <scope>NUCLEOTIDE SEQUENCE [LARGE SCALE GENOMIC DNA]</scope>
    <source>
        <strain evidence="13 14">CCMP1545</strain>
    </source>
</reference>
<dbReference type="GeneID" id="9682226"/>
<dbReference type="GO" id="GO:0009570">
    <property type="term" value="C:chloroplast stroma"/>
    <property type="evidence" value="ECO:0007669"/>
    <property type="project" value="UniProtKB-SubCell"/>
</dbReference>
<evidence type="ECO:0000256" key="5">
    <source>
        <dbReference type="ARBA" id="ARBA00022801"/>
    </source>
</evidence>
<dbReference type="SUPFAM" id="SSF82171">
    <property type="entry name" value="DPP6 N-terminal domain-like"/>
    <property type="match status" value="1"/>
</dbReference>
<keyword evidence="3" id="KW-0934">Plastid</keyword>
<evidence type="ECO:0000256" key="11">
    <source>
        <dbReference type="SAM" id="MobiDB-lite"/>
    </source>
</evidence>
<dbReference type="SUPFAM" id="SSF53474">
    <property type="entry name" value="alpha/beta-Hydrolases"/>
    <property type="match status" value="1"/>
</dbReference>